<feature type="domain" description="Multidrug resistance protein MdtA-like barrel-sandwich hybrid" evidence="3">
    <location>
        <begin position="75"/>
        <end position="255"/>
    </location>
</feature>
<evidence type="ECO:0000313" key="4">
    <source>
        <dbReference type="EMBL" id="CPR17574.1"/>
    </source>
</evidence>
<dbReference type="Gene3D" id="2.40.50.100">
    <property type="match status" value="1"/>
</dbReference>
<dbReference type="GO" id="GO:1990281">
    <property type="term" value="C:efflux pump complex"/>
    <property type="evidence" value="ECO:0007669"/>
    <property type="project" value="TreeGrafter"/>
</dbReference>
<gene>
    <name evidence="4" type="ORF">YBN1229_v1_1319</name>
</gene>
<dbReference type="EMBL" id="LN829119">
    <property type="protein sequence ID" value="CPR17574.1"/>
    <property type="molecule type" value="Genomic_DNA"/>
</dbReference>
<dbReference type="PANTHER" id="PTHR30469">
    <property type="entry name" value="MULTIDRUG RESISTANCE PROTEIN MDTA"/>
    <property type="match status" value="1"/>
</dbReference>
<evidence type="ECO:0000259" key="3">
    <source>
        <dbReference type="Pfam" id="PF25917"/>
    </source>
</evidence>
<evidence type="ECO:0000313" key="5">
    <source>
        <dbReference type="Proteomes" id="UP000033187"/>
    </source>
</evidence>
<proteinExistence type="predicted"/>
<sequence length="498" mass="54770">MRLITRAISGLMIVAVTLGLLGVAGWRVHSVMTAEKSGRKMQAREREFSVQGGQFEAQDLTPVITAYGQIHAWETLEIRAAASGPITEIADNFRDGRAVEAGELLFHIDPDTAQRRVTDAEAALMQARSELAEAEAALSYLRADENLARTQLDVRKADLERKQQLHKKDIVTAATLDESTMAVSSAEQSLAAKTQAIVAGEALNDRAQKNLERAGIALKDAERALRDTSYRAPFAGRLTSVAATLGRRVSQNEKLADLIDPTALEVSFRVRNSEFARLIDPNAPDRILRQPIKARLDLQGYTVEVEGVLDRPAAVVDINQGGRTVFARLKGVALSALRPGDFVTVEVFEPRLQNVALVPHSAATEDGRMLIIEGDRLAEVKVDIKRRQSDGLIISGFPADKSYVITRMPYLGPGIKVKPPRRQPKDGSSDPIAALPQPDNLVALSEEQRVALIKHVRSSTRMSEQRRKETIEALSNATAPKDLVDRLQRQLQRRESRS</sequence>
<dbReference type="Pfam" id="PF25917">
    <property type="entry name" value="BSH_RND"/>
    <property type="match status" value="1"/>
</dbReference>
<protein>
    <submittedName>
        <fullName evidence="4">Secretion protein HlyD</fullName>
    </submittedName>
</protein>
<dbReference type="SUPFAM" id="SSF111369">
    <property type="entry name" value="HlyD-like secretion proteins"/>
    <property type="match status" value="1"/>
</dbReference>
<accession>A0A0D6JDD3</accession>
<feature type="region of interest" description="Disordered" evidence="2">
    <location>
        <begin position="416"/>
        <end position="437"/>
    </location>
</feature>
<name>A0A0D6JDD3_9HYPH</name>
<evidence type="ECO:0000256" key="1">
    <source>
        <dbReference type="SAM" id="Coils"/>
    </source>
</evidence>
<dbReference type="RefSeq" id="WP_046480048.1">
    <property type="nucleotide sequence ID" value="NZ_LN829118.1"/>
</dbReference>
<keyword evidence="1" id="KW-0175">Coiled coil</keyword>
<dbReference type="Proteomes" id="UP000033187">
    <property type="component" value="Chromosome 1"/>
</dbReference>
<reference evidence="5" key="1">
    <citation type="submission" date="2015-02" db="EMBL/GenBank/DDBJ databases">
        <authorList>
            <person name="Chooi Y.-H."/>
        </authorList>
    </citation>
    <scope>NUCLEOTIDE SEQUENCE [LARGE SCALE GENOMIC DNA]</scope>
    <source>
        <strain evidence="5">strain Y</strain>
    </source>
</reference>
<dbReference type="Gene3D" id="2.40.30.170">
    <property type="match status" value="1"/>
</dbReference>
<dbReference type="KEGG" id="fiy:BN1229_v1_1319"/>
<keyword evidence="5" id="KW-1185">Reference proteome</keyword>
<dbReference type="InterPro" id="IPR058625">
    <property type="entry name" value="MdtA-like_BSH"/>
</dbReference>
<organism evidence="4 5">
    <name type="scientific">Candidatus Filomicrobium marinum</name>
    <dbReference type="NCBI Taxonomy" id="1608628"/>
    <lineage>
        <taxon>Bacteria</taxon>
        <taxon>Pseudomonadati</taxon>
        <taxon>Pseudomonadota</taxon>
        <taxon>Alphaproteobacteria</taxon>
        <taxon>Hyphomicrobiales</taxon>
        <taxon>Hyphomicrobiaceae</taxon>
        <taxon>Filomicrobium</taxon>
    </lineage>
</organism>
<dbReference type="KEGG" id="fil:BN1229_v1_1321"/>
<feature type="compositionally biased region" description="Basic and acidic residues" evidence="2">
    <location>
        <begin position="482"/>
        <end position="498"/>
    </location>
</feature>
<feature type="coiled-coil region" evidence="1">
    <location>
        <begin position="117"/>
        <end position="144"/>
    </location>
</feature>
<feature type="region of interest" description="Disordered" evidence="2">
    <location>
        <begin position="457"/>
        <end position="498"/>
    </location>
</feature>
<evidence type="ECO:0000256" key="2">
    <source>
        <dbReference type="SAM" id="MobiDB-lite"/>
    </source>
</evidence>
<dbReference type="GO" id="GO:0015562">
    <property type="term" value="F:efflux transmembrane transporter activity"/>
    <property type="evidence" value="ECO:0007669"/>
    <property type="project" value="TreeGrafter"/>
</dbReference>
<dbReference type="Gene3D" id="2.40.420.20">
    <property type="match status" value="1"/>
</dbReference>
<dbReference type="AlphaFoldDB" id="A0A0D6JDD3"/>
<dbReference type="Gene3D" id="1.10.287.470">
    <property type="entry name" value="Helix hairpin bin"/>
    <property type="match status" value="1"/>
</dbReference>